<evidence type="ECO:0000313" key="8">
    <source>
        <dbReference type="EMBL" id="ALY07619.1"/>
    </source>
</evidence>
<keyword evidence="2" id="KW-0230">DNA invertase</keyword>
<dbReference type="InterPro" id="IPR036162">
    <property type="entry name" value="Resolvase-like_N_sf"/>
</dbReference>
<protein>
    <submittedName>
        <fullName evidence="8">Ser recombinase</fullName>
    </submittedName>
</protein>
<dbReference type="GO" id="GO:0003677">
    <property type="term" value="F:DNA binding"/>
    <property type="evidence" value="ECO:0007669"/>
    <property type="project" value="UniProtKB-KW"/>
</dbReference>
<dbReference type="EMBL" id="KU230356">
    <property type="protein sequence ID" value="ALY07619.1"/>
    <property type="molecule type" value="Genomic_DNA"/>
</dbReference>
<dbReference type="InterPro" id="IPR006119">
    <property type="entry name" value="Resolv_N"/>
</dbReference>
<keyword evidence="9" id="KW-1185">Reference proteome</keyword>
<proteinExistence type="predicted"/>
<keyword evidence="3" id="KW-0238">DNA-binding</keyword>
<feature type="active site" description="O-(5'-phospho-DNA)-serine intermediate" evidence="5 6">
    <location>
        <position position="18"/>
    </location>
</feature>
<accession>A0A1L2BX46</accession>
<dbReference type="InterPro" id="IPR011109">
    <property type="entry name" value="DNA_bind_recombinase_dom"/>
</dbReference>
<dbReference type="InterPro" id="IPR006118">
    <property type="entry name" value="Recombinase_CS"/>
</dbReference>
<dbReference type="Pfam" id="PF07508">
    <property type="entry name" value="Recombinase"/>
    <property type="match status" value="1"/>
</dbReference>
<dbReference type="PROSITE" id="PS00397">
    <property type="entry name" value="RECOMBINASES_1"/>
    <property type="match status" value="1"/>
</dbReference>
<dbReference type="SMART" id="SM00857">
    <property type="entry name" value="Resolvase"/>
    <property type="match status" value="1"/>
</dbReference>
<keyword evidence="4" id="KW-0233">DNA recombination</keyword>
<dbReference type="PANTHER" id="PTHR30461:SF23">
    <property type="entry name" value="DNA RECOMBINASE-RELATED"/>
    <property type="match status" value="1"/>
</dbReference>
<evidence type="ECO:0000259" key="7">
    <source>
        <dbReference type="PROSITE" id="PS51736"/>
    </source>
</evidence>
<evidence type="ECO:0000256" key="3">
    <source>
        <dbReference type="ARBA" id="ARBA00023125"/>
    </source>
</evidence>
<dbReference type="Proteomes" id="UP000225722">
    <property type="component" value="Segment"/>
</dbReference>
<reference evidence="9" key="1">
    <citation type="submission" date="2015-12" db="EMBL/GenBank/DDBJ databases">
        <authorList>
            <person name="Sencilo A."/>
            <person name="Bamford D.H."/>
            <person name="Roine E."/>
        </authorList>
    </citation>
    <scope>NUCLEOTIDE SEQUENCE [LARGE SCALE GENOMIC DNA]</scope>
</reference>
<dbReference type="PANTHER" id="PTHR30461">
    <property type="entry name" value="DNA-INVERTASE FROM LAMBDOID PROPHAGE"/>
    <property type="match status" value="1"/>
</dbReference>
<evidence type="ECO:0000256" key="5">
    <source>
        <dbReference type="PIRSR" id="PIRSR606118-50"/>
    </source>
</evidence>
<dbReference type="SUPFAM" id="SSF53041">
    <property type="entry name" value="Resolvase-like"/>
    <property type="match status" value="1"/>
</dbReference>
<name>A0A1L2BX46_9CAUD</name>
<dbReference type="Gene3D" id="3.40.50.1390">
    <property type="entry name" value="Resolvase, N-terminal catalytic domain"/>
    <property type="match status" value="1"/>
</dbReference>
<evidence type="ECO:0000256" key="4">
    <source>
        <dbReference type="ARBA" id="ARBA00023172"/>
    </source>
</evidence>
<dbReference type="InterPro" id="IPR050639">
    <property type="entry name" value="SSR_resolvase"/>
</dbReference>
<gene>
    <name evidence="8" type="ORF">2AV2_167</name>
</gene>
<evidence type="ECO:0000313" key="9">
    <source>
        <dbReference type="Proteomes" id="UP000225722"/>
    </source>
</evidence>
<keyword evidence="1" id="KW-0229">DNA integration</keyword>
<sequence length="485" mass="55541">MVTGLTDYSDCVGYCRVSTQKQFEEGHGLERYIAQLKSWGLNDNQIFWDIESGASDKRKGYNKVLDLIKSGAIKKLIIPCFDRFTRSTLQWEQASLELQKHNVTVIFLDGGSTDLTSPDDLFKMRILAAMSAAVRDKNKFNSSQGHKFRRLNEKAHMACFGYKKSENGDTLVINHDLYKDTNKTYYRVARDIIELFLEKRSLSGTVRSMCSTYMSARLWPRHLDFPHTKSALKDWLTHPMLRGNLVYFRNDPEKELIIPNKFDPILTDGEFYEVASIISQKRKTKYKKDTLVNPLMGLAVCAGCGSFMRVQTSQYVPIKNNPSKKLKKIRYLVCEGAYPRPEKPKICDRRSTFSLKLEDYIDSVISTICLRAETIADLGSIQIDRTVEETAEIKELRQQISKLVGLGDNDLNEIIQIKQTKLNNLLNALKKESAGSEGIYEKLLEYGSKPEFWQCATVDEMYVLFQDLVEKVECDCGEINVILKI</sequence>
<dbReference type="CDD" id="cd00338">
    <property type="entry name" value="Ser_Recombinase"/>
    <property type="match status" value="1"/>
</dbReference>
<evidence type="ECO:0000256" key="2">
    <source>
        <dbReference type="ARBA" id="ARBA00023100"/>
    </source>
</evidence>
<dbReference type="Gene3D" id="3.90.1750.20">
    <property type="entry name" value="Putative Large Serine Recombinase, Chain B, Domain 2"/>
    <property type="match status" value="1"/>
</dbReference>
<organism evidence="8 9">
    <name type="scientific">Nodularia phage vB_NpeS-2AV2</name>
    <dbReference type="NCBI Taxonomy" id="1777122"/>
    <lineage>
        <taxon>Viruses</taxon>
        <taxon>Duplodnaviria</taxon>
        <taxon>Heunggongvirae</taxon>
        <taxon>Uroviricota</taxon>
        <taxon>Caudoviricetes</taxon>
        <taxon>Ravarandavirus</taxon>
        <taxon>Ravarandavirus rv2AV2</taxon>
    </lineage>
</organism>
<dbReference type="PROSITE" id="PS51736">
    <property type="entry name" value="RECOMBINASES_3"/>
    <property type="match status" value="1"/>
</dbReference>
<dbReference type="InterPro" id="IPR038109">
    <property type="entry name" value="DNA_bind_recomb_sf"/>
</dbReference>
<evidence type="ECO:0000256" key="1">
    <source>
        <dbReference type="ARBA" id="ARBA00022908"/>
    </source>
</evidence>
<evidence type="ECO:0000256" key="6">
    <source>
        <dbReference type="PROSITE-ProRule" id="PRU10137"/>
    </source>
</evidence>
<dbReference type="Pfam" id="PF00239">
    <property type="entry name" value="Resolvase"/>
    <property type="match status" value="1"/>
</dbReference>
<dbReference type="GO" id="GO:0015074">
    <property type="term" value="P:DNA integration"/>
    <property type="evidence" value="ECO:0007669"/>
    <property type="project" value="UniProtKB-KW"/>
</dbReference>
<dbReference type="GO" id="GO:0000150">
    <property type="term" value="F:DNA strand exchange activity"/>
    <property type="evidence" value="ECO:0007669"/>
    <property type="project" value="UniProtKB-KW"/>
</dbReference>
<feature type="domain" description="Resolvase/invertase-type recombinase catalytic" evidence="7">
    <location>
        <begin position="10"/>
        <end position="153"/>
    </location>
</feature>